<accession>A0A919CJF9</accession>
<name>A0A919CJF9_9GAMM</name>
<dbReference type="EMBL" id="BMYM01000001">
    <property type="protein sequence ID" value="GHD31154.1"/>
    <property type="molecule type" value="Genomic_DNA"/>
</dbReference>
<proteinExistence type="predicted"/>
<reference evidence="2" key="1">
    <citation type="journal article" date="2014" name="Int. J. Syst. Evol. Microbiol.">
        <title>Complete genome sequence of Corynebacterium casei LMG S-19264T (=DSM 44701T), isolated from a smear-ripened cheese.</title>
        <authorList>
            <consortium name="US DOE Joint Genome Institute (JGI-PGF)"/>
            <person name="Walter F."/>
            <person name="Albersmeier A."/>
            <person name="Kalinowski J."/>
            <person name="Ruckert C."/>
        </authorList>
    </citation>
    <scope>NUCLEOTIDE SEQUENCE</scope>
    <source>
        <strain evidence="2">KCTC 23430</strain>
    </source>
</reference>
<organism evidence="2 3">
    <name type="scientific">Parahalioglobus pacificus</name>
    <dbReference type="NCBI Taxonomy" id="930806"/>
    <lineage>
        <taxon>Bacteria</taxon>
        <taxon>Pseudomonadati</taxon>
        <taxon>Pseudomonadota</taxon>
        <taxon>Gammaproteobacteria</taxon>
        <taxon>Cellvibrionales</taxon>
        <taxon>Halieaceae</taxon>
        <taxon>Parahalioglobus</taxon>
    </lineage>
</organism>
<feature type="signal peptide" evidence="1">
    <location>
        <begin position="1"/>
        <end position="21"/>
    </location>
</feature>
<protein>
    <recommendedName>
        <fullName evidence="4">Lipoprotein</fullName>
    </recommendedName>
</protein>
<evidence type="ECO:0000313" key="3">
    <source>
        <dbReference type="Proteomes" id="UP000644693"/>
    </source>
</evidence>
<feature type="chain" id="PRO_5037318075" description="Lipoprotein" evidence="1">
    <location>
        <begin position="22"/>
        <end position="262"/>
    </location>
</feature>
<evidence type="ECO:0008006" key="4">
    <source>
        <dbReference type="Google" id="ProtNLM"/>
    </source>
</evidence>
<gene>
    <name evidence="2" type="ORF">GCM10007053_13920</name>
</gene>
<keyword evidence="3" id="KW-1185">Reference proteome</keyword>
<reference evidence="2" key="2">
    <citation type="submission" date="2020-09" db="EMBL/GenBank/DDBJ databases">
        <authorList>
            <person name="Sun Q."/>
            <person name="Kim S."/>
        </authorList>
    </citation>
    <scope>NUCLEOTIDE SEQUENCE</scope>
    <source>
        <strain evidence="2">KCTC 23430</strain>
    </source>
</reference>
<comment type="caution">
    <text evidence="2">The sequence shown here is derived from an EMBL/GenBank/DDBJ whole genome shotgun (WGS) entry which is preliminary data.</text>
</comment>
<dbReference type="RefSeq" id="WP_189476609.1">
    <property type="nucleotide sequence ID" value="NZ_BMYM01000001.1"/>
</dbReference>
<keyword evidence="1" id="KW-0732">Signal</keyword>
<evidence type="ECO:0000313" key="2">
    <source>
        <dbReference type="EMBL" id="GHD31154.1"/>
    </source>
</evidence>
<dbReference type="Proteomes" id="UP000644693">
    <property type="component" value="Unassembled WGS sequence"/>
</dbReference>
<sequence>MQLLSSFSRRSLCLMALLSLAACSSGPSYNPTVFPFELDEERIAQDSIKRVVIPHVNLGVPSRNYLQREEPRIDGYVSTYLKDNGYKVIPQRIFKQHWNNAVLAFGDPVDPTTGKVNMKAFSQIMVSVRDRMVEENQLDAFVFTDLVELEVAFNNGLKHIARWDGVARKPSLQGPGNGVSVDFDWNRPAAVASMQVSIYDTELQRVFVSRGGLDATDAIDTRSSSGAFVRRRNVLESETFVKEGIALALHPFIEMEDWPGNP</sequence>
<dbReference type="AlphaFoldDB" id="A0A919CJF9"/>
<evidence type="ECO:0000256" key="1">
    <source>
        <dbReference type="SAM" id="SignalP"/>
    </source>
</evidence>